<reference evidence="9 10" key="1">
    <citation type="submission" date="2018-12" db="EMBL/GenBank/DDBJ databases">
        <authorList>
            <consortium name="Pathogen Informatics"/>
        </authorList>
    </citation>
    <scope>NUCLEOTIDE SEQUENCE [LARGE SCALE GENOMIC DNA]</scope>
    <source>
        <strain evidence="9 10">NCTC11636</strain>
    </source>
</reference>
<evidence type="ECO:0000256" key="4">
    <source>
        <dbReference type="ARBA" id="ARBA00023235"/>
    </source>
</evidence>
<dbReference type="Gene3D" id="3.30.2350.10">
    <property type="entry name" value="Pseudouridine synthase"/>
    <property type="match status" value="1"/>
</dbReference>
<dbReference type="AlphaFoldDB" id="A0A3S4SM28"/>
<dbReference type="CDD" id="cd02573">
    <property type="entry name" value="PseudoU_synth_EcTruB"/>
    <property type="match status" value="1"/>
</dbReference>
<evidence type="ECO:0000259" key="8">
    <source>
        <dbReference type="Pfam" id="PF16198"/>
    </source>
</evidence>
<feature type="region of interest" description="Disordered" evidence="6">
    <location>
        <begin position="1"/>
        <end position="21"/>
    </location>
</feature>
<evidence type="ECO:0000256" key="2">
    <source>
        <dbReference type="ARBA" id="ARBA00005642"/>
    </source>
</evidence>
<dbReference type="Pfam" id="PF01509">
    <property type="entry name" value="TruB_N"/>
    <property type="match status" value="1"/>
</dbReference>
<dbReference type="Gene3D" id="2.30.130.10">
    <property type="entry name" value="PUA domain"/>
    <property type="match status" value="1"/>
</dbReference>
<evidence type="ECO:0000313" key="10">
    <source>
        <dbReference type="Proteomes" id="UP000266895"/>
    </source>
</evidence>
<evidence type="ECO:0000259" key="7">
    <source>
        <dbReference type="Pfam" id="PF01509"/>
    </source>
</evidence>
<dbReference type="EMBL" id="LR134350">
    <property type="protein sequence ID" value="VEG26884.1"/>
    <property type="molecule type" value="Genomic_DNA"/>
</dbReference>
<keyword evidence="3 5" id="KW-0819">tRNA processing</keyword>
<dbReference type="NCBIfam" id="TIGR00431">
    <property type="entry name" value="TruB"/>
    <property type="match status" value="1"/>
</dbReference>
<dbReference type="Proteomes" id="UP000266895">
    <property type="component" value="Chromosome"/>
</dbReference>
<dbReference type="InterPro" id="IPR002501">
    <property type="entry name" value="PsdUridine_synth_N"/>
</dbReference>
<organism evidence="9 10">
    <name type="scientific">Actinomyces howellii</name>
    <dbReference type="NCBI Taxonomy" id="52771"/>
    <lineage>
        <taxon>Bacteria</taxon>
        <taxon>Bacillati</taxon>
        <taxon>Actinomycetota</taxon>
        <taxon>Actinomycetes</taxon>
        <taxon>Actinomycetales</taxon>
        <taxon>Actinomycetaceae</taxon>
        <taxon>Actinomyces</taxon>
    </lineage>
</organism>
<dbReference type="GO" id="GO:0003723">
    <property type="term" value="F:RNA binding"/>
    <property type="evidence" value="ECO:0007669"/>
    <property type="project" value="InterPro"/>
</dbReference>
<comment type="similarity">
    <text evidence="2 5">Belongs to the pseudouridine synthase TruB family. Type 1 subfamily.</text>
</comment>
<evidence type="ECO:0000256" key="6">
    <source>
        <dbReference type="SAM" id="MobiDB-lite"/>
    </source>
</evidence>
<dbReference type="InterPro" id="IPR032819">
    <property type="entry name" value="TruB_C"/>
</dbReference>
<accession>A0A3S4SM28</accession>
<dbReference type="EC" id="5.4.99.25" evidence="5"/>
<dbReference type="Pfam" id="PF16198">
    <property type="entry name" value="TruB_C_2"/>
    <property type="match status" value="1"/>
</dbReference>
<dbReference type="HAMAP" id="MF_01080">
    <property type="entry name" value="TruB_bact"/>
    <property type="match status" value="1"/>
</dbReference>
<keyword evidence="10" id="KW-1185">Reference proteome</keyword>
<comment type="catalytic activity">
    <reaction evidence="1 5">
        <text>uridine(55) in tRNA = pseudouridine(55) in tRNA</text>
        <dbReference type="Rhea" id="RHEA:42532"/>
        <dbReference type="Rhea" id="RHEA-COMP:10101"/>
        <dbReference type="Rhea" id="RHEA-COMP:10102"/>
        <dbReference type="ChEBI" id="CHEBI:65314"/>
        <dbReference type="ChEBI" id="CHEBI:65315"/>
        <dbReference type="EC" id="5.4.99.25"/>
    </reaction>
</comment>
<comment type="function">
    <text evidence="5">Responsible for synthesis of pseudouridine from uracil-55 in the psi GC loop of transfer RNAs.</text>
</comment>
<dbReference type="InterPro" id="IPR036974">
    <property type="entry name" value="PUA_sf"/>
</dbReference>
<dbReference type="InterPro" id="IPR014780">
    <property type="entry name" value="tRNA_psdUridine_synth_TruB"/>
</dbReference>
<dbReference type="GO" id="GO:0031119">
    <property type="term" value="P:tRNA pseudouridine synthesis"/>
    <property type="evidence" value="ECO:0007669"/>
    <property type="project" value="UniProtKB-UniRule"/>
</dbReference>
<dbReference type="GO" id="GO:0160148">
    <property type="term" value="F:tRNA pseudouridine(55) synthase activity"/>
    <property type="evidence" value="ECO:0007669"/>
    <property type="project" value="UniProtKB-EC"/>
</dbReference>
<feature type="domain" description="Pseudouridine synthase II N-terminal" evidence="7">
    <location>
        <begin position="49"/>
        <end position="216"/>
    </location>
</feature>
<sequence>MSRHAAPGPDGHRVPRPQVPRGAVAAGDGVLLVDKPAGLTSHDVVALVRRMGATRKVGHAGTLDPMATGLLVLATGRATRLLTYLVGAGKTYEATVRLGQETGTEDADSEVVSAPGCPAPDSWEGGAPAFERRLAEVMTAHTGRIMQVPSAVSAIKVDGVRAYARVRDGETVELAARPVVVEEIVVRGGPRSATAQDGTAVVDLDLGVRCSSGTYVRALARDIGRALGTGAHLTALRRTRVGPFDVGESRTVTELARDVDRAACRLPAEGLDVIAVSEVARRCFAVLVLTSDEARRVRHGQTLSPEVLSRVQGEVPADRRPAGPEPVRAPGGARVVAAGFDPDGRVVALLTSRDGRVRPVLVLDPA</sequence>
<evidence type="ECO:0000256" key="5">
    <source>
        <dbReference type="HAMAP-Rule" id="MF_01080"/>
    </source>
</evidence>
<name>A0A3S4SM28_9ACTO</name>
<evidence type="ECO:0000256" key="3">
    <source>
        <dbReference type="ARBA" id="ARBA00022694"/>
    </source>
</evidence>
<dbReference type="PANTHER" id="PTHR13767:SF2">
    <property type="entry name" value="PSEUDOURIDYLATE SYNTHASE TRUB1"/>
    <property type="match status" value="1"/>
</dbReference>
<feature type="active site" description="Nucleophile" evidence="5">
    <location>
        <position position="64"/>
    </location>
</feature>
<evidence type="ECO:0000256" key="1">
    <source>
        <dbReference type="ARBA" id="ARBA00000385"/>
    </source>
</evidence>
<evidence type="ECO:0000313" key="9">
    <source>
        <dbReference type="EMBL" id="VEG26884.1"/>
    </source>
</evidence>
<dbReference type="GO" id="GO:1990481">
    <property type="term" value="P:mRNA pseudouridine synthesis"/>
    <property type="evidence" value="ECO:0007669"/>
    <property type="project" value="TreeGrafter"/>
</dbReference>
<feature type="domain" description="tRNA pseudouridylate synthase B C-terminal" evidence="8">
    <location>
        <begin position="217"/>
        <end position="257"/>
    </location>
</feature>
<dbReference type="PANTHER" id="PTHR13767">
    <property type="entry name" value="TRNA-PSEUDOURIDINE SYNTHASE"/>
    <property type="match status" value="1"/>
</dbReference>
<dbReference type="RefSeq" id="WP_232009856.1">
    <property type="nucleotide sequence ID" value="NZ_LR134350.1"/>
</dbReference>
<dbReference type="SUPFAM" id="SSF55120">
    <property type="entry name" value="Pseudouridine synthase"/>
    <property type="match status" value="1"/>
</dbReference>
<dbReference type="KEGG" id="ahw:NCTC11636_00758"/>
<gene>
    <name evidence="5 9" type="primary">truB</name>
    <name evidence="9" type="ORF">NCTC11636_00758</name>
</gene>
<feature type="region of interest" description="Disordered" evidence="6">
    <location>
        <begin position="102"/>
        <end position="124"/>
    </location>
</feature>
<proteinExistence type="inferred from homology"/>
<dbReference type="InterPro" id="IPR020103">
    <property type="entry name" value="PsdUridine_synth_cat_dom_sf"/>
</dbReference>
<keyword evidence="4 5" id="KW-0413">Isomerase</keyword>
<protein>
    <recommendedName>
        <fullName evidence="5">tRNA pseudouridine synthase B</fullName>
        <ecNumber evidence="5">5.4.99.25</ecNumber>
    </recommendedName>
    <alternativeName>
        <fullName evidence="5">tRNA pseudouridine(55) synthase</fullName>
        <shortName evidence="5">Psi55 synthase</shortName>
    </alternativeName>
    <alternativeName>
        <fullName evidence="5">tRNA pseudouridylate synthase</fullName>
    </alternativeName>
    <alternativeName>
        <fullName evidence="5">tRNA-uridine isomerase</fullName>
    </alternativeName>
</protein>